<dbReference type="GO" id="GO:0000978">
    <property type="term" value="F:RNA polymerase II cis-regulatory region sequence-specific DNA binding"/>
    <property type="evidence" value="ECO:0007669"/>
    <property type="project" value="TreeGrafter"/>
</dbReference>
<feature type="region of interest" description="Disordered" evidence="11">
    <location>
        <begin position="285"/>
        <end position="309"/>
    </location>
</feature>
<dbReference type="InterPro" id="IPR013088">
    <property type="entry name" value="Znf_NHR/GATA"/>
</dbReference>
<dbReference type="FunFam" id="3.30.50.10:FF:000044">
    <property type="entry name" value="retinoic acid receptor beta isoform X4"/>
    <property type="match status" value="1"/>
</dbReference>
<keyword evidence="7 10" id="KW-0804">Transcription</keyword>
<dbReference type="Gene3D" id="1.10.565.10">
    <property type="entry name" value="Retinoid X Receptor"/>
    <property type="match status" value="1"/>
</dbReference>
<reference evidence="12" key="1">
    <citation type="submission" date="2022-03" db="EMBL/GenBank/DDBJ databases">
        <authorList>
            <person name="Martin C."/>
        </authorList>
    </citation>
    <scope>NUCLEOTIDE SEQUENCE</scope>
</reference>
<evidence type="ECO:0000256" key="1">
    <source>
        <dbReference type="ARBA" id="ARBA00008092"/>
    </source>
</evidence>
<dbReference type="Gene3D" id="3.30.50.10">
    <property type="entry name" value="Erythroid Transcription Factor GATA-1, subunit A"/>
    <property type="match status" value="1"/>
</dbReference>
<dbReference type="SUPFAM" id="SSF57716">
    <property type="entry name" value="Glucocorticoid receptor-like (DNA-binding domain)"/>
    <property type="match status" value="1"/>
</dbReference>
<dbReference type="PRINTS" id="PR00047">
    <property type="entry name" value="STROIDFINGER"/>
</dbReference>
<dbReference type="SUPFAM" id="SSF48508">
    <property type="entry name" value="Nuclear receptor ligand-binding domain"/>
    <property type="match status" value="1"/>
</dbReference>
<dbReference type="PRINTS" id="PR01292">
    <property type="entry name" value="RETNOICACIDR"/>
</dbReference>
<dbReference type="GO" id="GO:0071376">
    <property type="term" value="P:cellular response to corticotropin-releasing hormone stimulus"/>
    <property type="evidence" value="ECO:0007669"/>
    <property type="project" value="TreeGrafter"/>
</dbReference>
<dbReference type="GO" id="GO:0005634">
    <property type="term" value="C:nucleus"/>
    <property type="evidence" value="ECO:0007669"/>
    <property type="project" value="UniProtKB-SubCell"/>
</dbReference>
<feature type="compositionally biased region" description="Polar residues" evidence="11">
    <location>
        <begin position="60"/>
        <end position="72"/>
    </location>
</feature>
<dbReference type="CDD" id="cd06964">
    <property type="entry name" value="NR_DBD_RAR"/>
    <property type="match status" value="1"/>
</dbReference>
<dbReference type="InterPro" id="IPR001723">
    <property type="entry name" value="Nuclear_hrmn_rcpt"/>
</dbReference>
<dbReference type="GO" id="GO:0035259">
    <property type="term" value="F:nuclear glucocorticoid receptor binding"/>
    <property type="evidence" value="ECO:0007669"/>
    <property type="project" value="TreeGrafter"/>
</dbReference>
<evidence type="ECO:0000256" key="9">
    <source>
        <dbReference type="ARBA" id="ARBA00023242"/>
    </source>
</evidence>
<keyword evidence="2 10" id="KW-0479">Metal-binding</keyword>
<feature type="compositionally biased region" description="Low complexity" evidence="11">
    <location>
        <begin position="35"/>
        <end position="50"/>
    </location>
</feature>
<dbReference type="Pfam" id="PF00105">
    <property type="entry name" value="zf-C4"/>
    <property type="match status" value="1"/>
</dbReference>
<dbReference type="PROSITE" id="PS00031">
    <property type="entry name" value="NUCLEAR_REC_DBD_1"/>
    <property type="match status" value="1"/>
</dbReference>
<feature type="compositionally biased region" description="Polar residues" evidence="11">
    <location>
        <begin position="1"/>
        <end position="18"/>
    </location>
</feature>
<comment type="caution">
    <text evidence="12">The sequence shown here is derived from an EMBL/GenBank/DDBJ whole genome shotgun (WGS) entry which is preliminary data.</text>
</comment>
<dbReference type="SMART" id="SM00430">
    <property type="entry name" value="HOLI"/>
    <property type="match status" value="1"/>
</dbReference>
<gene>
    <name evidence="12" type="ORF">OFUS_LOCUS13876</name>
</gene>
<evidence type="ECO:0000256" key="7">
    <source>
        <dbReference type="ARBA" id="ARBA00023163"/>
    </source>
</evidence>
<dbReference type="Pfam" id="PF00104">
    <property type="entry name" value="Hormone_recep"/>
    <property type="match status" value="1"/>
</dbReference>
<evidence type="ECO:0000256" key="10">
    <source>
        <dbReference type="RuleBase" id="RU004334"/>
    </source>
</evidence>
<evidence type="ECO:0000256" key="11">
    <source>
        <dbReference type="SAM" id="MobiDB-lite"/>
    </source>
</evidence>
<keyword evidence="9 10" id="KW-0539">Nucleus</keyword>
<organism evidence="12 13">
    <name type="scientific">Owenia fusiformis</name>
    <name type="common">Polychaete worm</name>
    <dbReference type="NCBI Taxonomy" id="6347"/>
    <lineage>
        <taxon>Eukaryota</taxon>
        <taxon>Metazoa</taxon>
        <taxon>Spiralia</taxon>
        <taxon>Lophotrochozoa</taxon>
        <taxon>Annelida</taxon>
        <taxon>Polychaeta</taxon>
        <taxon>Sedentaria</taxon>
        <taxon>Canalipalpata</taxon>
        <taxon>Sabellida</taxon>
        <taxon>Oweniida</taxon>
        <taxon>Oweniidae</taxon>
        <taxon>Owenia</taxon>
    </lineage>
</organism>
<keyword evidence="13" id="KW-1185">Reference proteome</keyword>
<keyword evidence="3 10" id="KW-0863">Zinc-finger</keyword>
<feature type="region of interest" description="Disordered" evidence="11">
    <location>
        <begin position="1"/>
        <end position="72"/>
    </location>
</feature>
<comment type="similarity">
    <text evidence="1">Belongs to the nuclear hormone receptor family. NR1 subfamily.</text>
</comment>
<evidence type="ECO:0000313" key="13">
    <source>
        <dbReference type="Proteomes" id="UP000749559"/>
    </source>
</evidence>
<comment type="subcellular location">
    <subcellularLocation>
        <location evidence="10">Nucleus</location>
    </subcellularLocation>
</comment>
<dbReference type="GO" id="GO:0004879">
    <property type="term" value="F:nuclear receptor activity"/>
    <property type="evidence" value="ECO:0007669"/>
    <property type="project" value="InterPro"/>
</dbReference>
<dbReference type="EMBL" id="CAIIXF020000007">
    <property type="protein sequence ID" value="CAH1788324.1"/>
    <property type="molecule type" value="Genomic_DNA"/>
</dbReference>
<keyword evidence="8 10" id="KW-0675">Receptor</keyword>
<dbReference type="InterPro" id="IPR047159">
    <property type="entry name" value="NR_DBD_RAR"/>
</dbReference>
<dbReference type="PANTHER" id="PTHR24085">
    <property type="entry name" value="NUCLEAR HORMONE RECEPTOR"/>
    <property type="match status" value="1"/>
</dbReference>
<feature type="compositionally biased region" description="Polar residues" evidence="11">
    <location>
        <begin position="186"/>
        <end position="197"/>
    </location>
</feature>
<dbReference type="PROSITE" id="PS51843">
    <property type="entry name" value="NR_LBD"/>
    <property type="match status" value="1"/>
</dbReference>
<name>A0A8J1UKI3_OWEFU</name>
<evidence type="ECO:0000256" key="2">
    <source>
        <dbReference type="ARBA" id="ARBA00022723"/>
    </source>
</evidence>
<evidence type="ECO:0000256" key="4">
    <source>
        <dbReference type="ARBA" id="ARBA00022833"/>
    </source>
</evidence>
<protein>
    <submittedName>
        <fullName evidence="12">Uncharacterized protein</fullName>
    </submittedName>
</protein>
<keyword evidence="5 10" id="KW-0805">Transcription regulation</keyword>
<dbReference type="OrthoDB" id="5771769at2759"/>
<dbReference type="InterPro" id="IPR001628">
    <property type="entry name" value="Znf_hrmn_rcpt"/>
</dbReference>
<feature type="region of interest" description="Disordered" evidence="11">
    <location>
        <begin position="164"/>
        <end position="211"/>
    </location>
</feature>
<evidence type="ECO:0000256" key="6">
    <source>
        <dbReference type="ARBA" id="ARBA00023125"/>
    </source>
</evidence>
<dbReference type="GO" id="GO:0048384">
    <property type="term" value="P:retinoic acid receptor signaling pathway"/>
    <property type="evidence" value="ECO:0007669"/>
    <property type="project" value="InterPro"/>
</dbReference>
<accession>A0A8J1UKI3</accession>
<dbReference type="InterPro" id="IPR003078">
    <property type="entry name" value="Retinoic_acid_rcpt"/>
</dbReference>
<dbReference type="PRINTS" id="PR00398">
    <property type="entry name" value="STRDHORMONER"/>
</dbReference>
<evidence type="ECO:0000256" key="8">
    <source>
        <dbReference type="ARBA" id="ARBA00023170"/>
    </source>
</evidence>
<evidence type="ECO:0000256" key="5">
    <source>
        <dbReference type="ARBA" id="ARBA00023015"/>
    </source>
</evidence>
<dbReference type="InterPro" id="IPR000536">
    <property type="entry name" value="Nucl_hrmn_rcpt_lig-bd"/>
</dbReference>
<sequence length="547" mass="61151">MYQTKENGSGGSATQTGPGTRPLVVVKQEPDNGHQHQSIQQPQLQQPDSLSNGPMDTKPHLSTQLSQEARQAVQKSYMQAAVEEYSKQQGLQMLPTTAENGNGFSLPVSTSQVSNEVTESNAIYRNQTWADMKRRLQMPSQPTSSEGNMTILGSESTDILFRRGSTEEPSKPHSQMGPPNHPVYHQPQNQHSYTEIQSSNRSDNNSPPPPPRTYKPCVVCADKSSGYHYGVSSCEGCKGFFRRSVQKNMQYTCHKDKNCVINKVTRNRCQYCRLQKCLEQGMAKDAVRNDRNKKRKSRPDSCSSTADVELTPEEEKLIEEITLAHEETFPGTGTTDNQMKNTQEPGMLWEAVSELSTTAIVKIVDFGKKLPGFLNLSTTDQITLLKGSCLEIMILRLSACYQEVEDVVKFSNGLILSREQLKSGGFGMLTDTIFNFAESLRNMTVDSTEFALLAAICLISGDRSGLEDAERVERMQEPILEALKHYVRKRRSLQPHTFAKLLMKLTDLRSISVKGAERVLHLRLEMPGGFPPLILEMLVRDENVCIP</sequence>
<keyword evidence="6 10" id="KW-0238">DNA-binding</keyword>
<dbReference type="SMART" id="SM00399">
    <property type="entry name" value="ZnF_C4"/>
    <property type="match status" value="1"/>
</dbReference>
<dbReference type="PANTHER" id="PTHR24085:SF9">
    <property type="match status" value="1"/>
</dbReference>
<keyword evidence="4 10" id="KW-0862">Zinc</keyword>
<dbReference type="Proteomes" id="UP000749559">
    <property type="component" value="Unassembled WGS sequence"/>
</dbReference>
<dbReference type="GO" id="GO:0005667">
    <property type="term" value="C:transcription regulator complex"/>
    <property type="evidence" value="ECO:0007669"/>
    <property type="project" value="TreeGrafter"/>
</dbReference>
<dbReference type="PROSITE" id="PS51030">
    <property type="entry name" value="NUCLEAR_REC_DBD_2"/>
    <property type="match status" value="1"/>
</dbReference>
<proteinExistence type="inferred from homology"/>
<evidence type="ECO:0000256" key="3">
    <source>
        <dbReference type="ARBA" id="ARBA00022771"/>
    </source>
</evidence>
<dbReference type="AlphaFoldDB" id="A0A8J1UKI3"/>
<evidence type="ECO:0000313" key="12">
    <source>
        <dbReference type="EMBL" id="CAH1788324.1"/>
    </source>
</evidence>
<dbReference type="GO" id="GO:0008270">
    <property type="term" value="F:zinc ion binding"/>
    <property type="evidence" value="ECO:0007669"/>
    <property type="project" value="UniProtKB-KW"/>
</dbReference>
<dbReference type="InterPro" id="IPR035500">
    <property type="entry name" value="NHR-like_dom_sf"/>
</dbReference>